<sequence>MLRSNREKQQAYEFVSIEDLVPQDHLLRKVDKYIDFSFIHEKVRPLYSANNGRPAIDPAVLFKMIFLGYFYGIRSERQLEREIQTNLAYRWFLGLGLTDNVPDHTTISWNRRTRFKDTTIFQDIFDEIVLQAISHRMVGGRVLVTDSTHVKANANKHQYTKEQVLQNTKDYVDELNAAVTEERKSHGKKPLKPREEVTEEKEIKVSKTDPDSGYMIRDGKPEGFFYLDHRTVDAKYNVITDVHVTPGNVHDSVPYLSRLDRQRERFGFQVEAVALDSGYLTTPICRGLQQRKIFAVIAHRRFHLKQGLFPKWKFEYNKGRNMYTCPAGQELHYRTTDRKGYRQYASDPAQCQQCPLLSQCTQARNHRKVVTRHIWEDSKDWVRNNRLSRSGKQLYRKRKETIERSFADAKELHGFRYCRLRGLSNVREQALMTAAVQNMKKMAIHLDRLEKQG</sequence>
<dbReference type="NCBIfam" id="NF033551">
    <property type="entry name" value="transpos_IS1182"/>
    <property type="match status" value="1"/>
</dbReference>
<dbReference type="InterPro" id="IPR008490">
    <property type="entry name" value="Transposase_InsH_N"/>
</dbReference>
<organism evidence="4 5">
    <name type="scientific">Paenibacillus dokdonensis</name>
    <dbReference type="NCBI Taxonomy" id="2567944"/>
    <lineage>
        <taxon>Bacteria</taxon>
        <taxon>Bacillati</taxon>
        <taxon>Bacillota</taxon>
        <taxon>Bacilli</taxon>
        <taxon>Bacillales</taxon>
        <taxon>Paenibacillaceae</taxon>
        <taxon>Paenibacillus</taxon>
    </lineage>
</organism>
<feature type="domain" description="Transposase InsH N-terminal" evidence="2">
    <location>
        <begin position="16"/>
        <end position="112"/>
    </location>
</feature>
<proteinExistence type="predicted"/>
<dbReference type="PANTHER" id="PTHR33408:SF2">
    <property type="entry name" value="TRANSPOSASE DDE DOMAIN-CONTAINING PROTEIN"/>
    <property type="match status" value="1"/>
</dbReference>
<dbReference type="Proteomes" id="UP001344632">
    <property type="component" value="Unassembled WGS sequence"/>
</dbReference>
<dbReference type="InterPro" id="IPR047629">
    <property type="entry name" value="IS1182_transpos"/>
</dbReference>
<feature type="compositionally biased region" description="Basic and acidic residues" evidence="1">
    <location>
        <begin position="192"/>
        <end position="210"/>
    </location>
</feature>
<reference evidence="4 5" key="1">
    <citation type="submission" date="2023-03" db="EMBL/GenBank/DDBJ databases">
        <title>Bacillus Genome Sequencing.</title>
        <authorList>
            <person name="Dunlap C."/>
        </authorList>
    </citation>
    <scope>NUCLEOTIDE SEQUENCE [LARGE SCALE GENOMIC DNA]</scope>
    <source>
        <strain evidence="4 5">BD-525</strain>
    </source>
</reference>
<feature type="domain" description="Transposase DDE" evidence="3">
    <location>
        <begin position="324"/>
        <end position="443"/>
    </location>
</feature>
<protein>
    <submittedName>
        <fullName evidence="4">IS1182 family transposase</fullName>
    </submittedName>
</protein>
<dbReference type="PANTHER" id="PTHR33408">
    <property type="entry name" value="TRANSPOSASE"/>
    <property type="match status" value="1"/>
</dbReference>
<dbReference type="Pfam" id="PF05598">
    <property type="entry name" value="DUF772"/>
    <property type="match status" value="1"/>
</dbReference>
<evidence type="ECO:0000259" key="3">
    <source>
        <dbReference type="Pfam" id="PF13751"/>
    </source>
</evidence>
<dbReference type="EMBL" id="JARLKZ010000041">
    <property type="protein sequence ID" value="MEC0244197.1"/>
    <property type="molecule type" value="Genomic_DNA"/>
</dbReference>
<evidence type="ECO:0000256" key="1">
    <source>
        <dbReference type="SAM" id="MobiDB-lite"/>
    </source>
</evidence>
<evidence type="ECO:0000313" key="5">
    <source>
        <dbReference type="Proteomes" id="UP001344632"/>
    </source>
</evidence>
<comment type="caution">
    <text evidence="4">The sequence shown here is derived from an EMBL/GenBank/DDBJ whole genome shotgun (WGS) entry which is preliminary data.</text>
</comment>
<accession>A0ABU6GYJ5</accession>
<keyword evidence="5" id="KW-1185">Reference proteome</keyword>
<dbReference type="RefSeq" id="WP_326091840.1">
    <property type="nucleotide sequence ID" value="NZ_JARLKZ010000041.1"/>
</dbReference>
<evidence type="ECO:0000259" key="2">
    <source>
        <dbReference type="Pfam" id="PF05598"/>
    </source>
</evidence>
<dbReference type="InterPro" id="IPR025668">
    <property type="entry name" value="Tnp_DDE_dom"/>
</dbReference>
<dbReference type="Pfam" id="PF13751">
    <property type="entry name" value="DDE_Tnp_1_6"/>
    <property type="match status" value="1"/>
</dbReference>
<feature type="region of interest" description="Disordered" evidence="1">
    <location>
        <begin position="182"/>
        <end position="212"/>
    </location>
</feature>
<gene>
    <name evidence="4" type="ORF">P4H66_30780</name>
</gene>
<evidence type="ECO:0000313" key="4">
    <source>
        <dbReference type="EMBL" id="MEC0244197.1"/>
    </source>
</evidence>
<name>A0ABU6GYJ5_9BACL</name>